<comment type="similarity">
    <text evidence="1">Belongs to the phD/YefM antitoxin family.</text>
</comment>
<dbReference type="NCBIfam" id="TIGR01552">
    <property type="entry name" value="phd_fam"/>
    <property type="match status" value="1"/>
</dbReference>
<dbReference type="Gene3D" id="3.40.1620.10">
    <property type="entry name" value="YefM-like domain"/>
    <property type="match status" value="1"/>
</dbReference>
<evidence type="ECO:0000313" key="2">
    <source>
        <dbReference type="EMBL" id="MBT0993211.1"/>
    </source>
</evidence>
<dbReference type="SUPFAM" id="SSF143120">
    <property type="entry name" value="YefM-like"/>
    <property type="match status" value="1"/>
</dbReference>
<organism evidence="2 3">
    <name type="scientific">Cellulomonas fulva</name>
    <dbReference type="NCBI Taxonomy" id="2835530"/>
    <lineage>
        <taxon>Bacteria</taxon>
        <taxon>Bacillati</taxon>
        <taxon>Actinomycetota</taxon>
        <taxon>Actinomycetes</taxon>
        <taxon>Micrococcales</taxon>
        <taxon>Cellulomonadaceae</taxon>
        <taxon>Cellulomonas</taxon>
    </lineage>
</organism>
<evidence type="ECO:0000313" key="3">
    <source>
        <dbReference type="Proteomes" id="UP000722125"/>
    </source>
</evidence>
<protein>
    <submittedName>
        <fullName evidence="2">Type II toxin-antitoxin system prevent-host-death family antitoxin</fullName>
    </submittedName>
</protein>
<comment type="caution">
    <text evidence="2">The sequence shown here is derived from an EMBL/GenBank/DDBJ whole genome shotgun (WGS) entry which is preliminary data.</text>
</comment>
<gene>
    <name evidence="2" type="ORF">KIN34_02765</name>
</gene>
<proteinExistence type="inferred from homology"/>
<reference evidence="2 3" key="1">
    <citation type="submission" date="2021-05" db="EMBL/GenBank/DDBJ databases">
        <title>Description of Cellulomonas sp. DKR-3 sp. nov.</title>
        <authorList>
            <person name="Dahal R.H."/>
            <person name="Chaudhary D.K."/>
        </authorList>
    </citation>
    <scope>NUCLEOTIDE SEQUENCE [LARGE SCALE GENOMIC DNA]</scope>
    <source>
        <strain evidence="2 3">DKR-3</strain>
    </source>
</reference>
<sequence>MRTMTATRVSRGFSEVLDAVQHGDTITITRAGVPVAELRPVPVASGRALSDALDASTVSLDDTFEADITAATKLLSNGNPWPDA</sequence>
<keyword evidence="3" id="KW-1185">Reference proteome</keyword>
<dbReference type="RefSeq" id="WP_214346322.1">
    <property type="nucleotide sequence ID" value="NZ_JAHBOH010000001.1"/>
</dbReference>
<dbReference type="Proteomes" id="UP000722125">
    <property type="component" value="Unassembled WGS sequence"/>
</dbReference>
<dbReference type="EMBL" id="JAHBOH010000001">
    <property type="protein sequence ID" value="MBT0993211.1"/>
    <property type="molecule type" value="Genomic_DNA"/>
</dbReference>
<dbReference type="InterPro" id="IPR036165">
    <property type="entry name" value="YefM-like_sf"/>
</dbReference>
<evidence type="ECO:0000256" key="1">
    <source>
        <dbReference type="ARBA" id="ARBA00009981"/>
    </source>
</evidence>
<name>A0ABS5TVQ1_9CELL</name>
<accession>A0ABS5TVQ1</accession>